<dbReference type="EMBL" id="JAPEUR010000188">
    <property type="protein sequence ID" value="KAJ4316110.1"/>
    <property type="molecule type" value="Genomic_DNA"/>
</dbReference>
<dbReference type="GO" id="GO:0009116">
    <property type="term" value="P:nucleoside metabolic process"/>
    <property type="evidence" value="ECO:0007669"/>
    <property type="project" value="InterPro"/>
</dbReference>
<dbReference type="Gene3D" id="3.40.50.1580">
    <property type="entry name" value="Nucleoside phosphorylase domain"/>
    <property type="match status" value="1"/>
</dbReference>
<dbReference type="OrthoDB" id="448455at2759"/>
<evidence type="ECO:0000313" key="1">
    <source>
        <dbReference type="EMBL" id="KAJ4316110.1"/>
    </source>
</evidence>
<reference evidence="1" key="1">
    <citation type="submission" date="2022-10" db="EMBL/GenBank/DDBJ databases">
        <title>Tapping the CABI collections for fungal endophytes: first genome assemblies for Collariella, Neodidymelliopsis, Ascochyta clinopodiicola, Didymella pomorum, Didymosphaeria variabile, Neocosmospora piperis and Neocucurbitaria cava.</title>
        <authorList>
            <person name="Hill R."/>
        </authorList>
    </citation>
    <scope>NUCLEOTIDE SEQUENCE</scope>
    <source>
        <strain evidence="1">IMI 366586</strain>
    </source>
</reference>
<dbReference type="Proteomes" id="UP001140502">
    <property type="component" value="Unassembled WGS sequence"/>
</dbReference>
<sequence>WPILISEACDACNKDQNPKDVIERKPRKFNHPKIHYGNIGSGNTVMKDALVRDISRGANTIQARPAVRDIT</sequence>
<protein>
    <submittedName>
        <fullName evidence="1">Uncharacterized protein</fullName>
    </submittedName>
</protein>
<keyword evidence="2" id="KW-1185">Reference proteome</keyword>
<comment type="caution">
    <text evidence="1">The sequence shown here is derived from an EMBL/GenBank/DDBJ whole genome shotgun (WGS) entry which is preliminary data.</text>
</comment>
<dbReference type="AlphaFoldDB" id="A0A9W8W8Z8"/>
<accession>A0A9W8W8Z8</accession>
<organism evidence="1 2">
    <name type="scientific">Fusarium piperis</name>
    <dbReference type="NCBI Taxonomy" id="1435070"/>
    <lineage>
        <taxon>Eukaryota</taxon>
        <taxon>Fungi</taxon>
        <taxon>Dikarya</taxon>
        <taxon>Ascomycota</taxon>
        <taxon>Pezizomycotina</taxon>
        <taxon>Sordariomycetes</taxon>
        <taxon>Hypocreomycetidae</taxon>
        <taxon>Hypocreales</taxon>
        <taxon>Nectriaceae</taxon>
        <taxon>Fusarium</taxon>
        <taxon>Fusarium solani species complex</taxon>
    </lineage>
</organism>
<feature type="non-terminal residue" evidence="1">
    <location>
        <position position="1"/>
    </location>
</feature>
<dbReference type="GO" id="GO:0003824">
    <property type="term" value="F:catalytic activity"/>
    <property type="evidence" value="ECO:0007669"/>
    <property type="project" value="InterPro"/>
</dbReference>
<dbReference type="InterPro" id="IPR035994">
    <property type="entry name" value="Nucleoside_phosphorylase_sf"/>
</dbReference>
<evidence type="ECO:0000313" key="2">
    <source>
        <dbReference type="Proteomes" id="UP001140502"/>
    </source>
</evidence>
<name>A0A9W8W8Z8_9HYPO</name>
<gene>
    <name evidence="1" type="ORF">N0V84_008039</name>
</gene>
<proteinExistence type="predicted"/>